<dbReference type="EMBL" id="OU892277">
    <property type="protein sequence ID" value="CAG9761044.1"/>
    <property type="molecule type" value="Genomic_DNA"/>
</dbReference>
<organism evidence="11 12">
    <name type="scientific">Ceutorhynchus assimilis</name>
    <name type="common">cabbage seed weevil</name>
    <dbReference type="NCBI Taxonomy" id="467358"/>
    <lineage>
        <taxon>Eukaryota</taxon>
        <taxon>Metazoa</taxon>
        <taxon>Ecdysozoa</taxon>
        <taxon>Arthropoda</taxon>
        <taxon>Hexapoda</taxon>
        <taxon>Insecta</taxon>
        <taxon>Pterygota</taxon>
        <taxon>Neoptera</taxon>
        <taxon>Endopterygota</taxon>
        <taxon>Coleoptera</taxon>
        <taxon>Polyphaga</taxon>
        <taxon>Cucujiformia</taxon>
        <taxon>Curculionidae</taxon>
        <taxon>Ceutorhynchinae</taxon>
        <taxon>Ceutorhynchus</taxon>
    </lineage>
</organism>
<feature type="active site" description="Charge relay system" evidence="8">
    <location>
        <position position="354"/>
    </location>
</feature>
<dbReference type="PANTHER" id="PTHR11005">
    <property type="entry name" value="LYSOSOMAL ACID LIPASE-RELATED"/>
    <property type="match status" value="1"/>
</dbReference>
<accession>A0A9N9MCU0</accession>
<sequence>MIARAFCAVLCVAVFAEAQYANNVCISLEAYFKNMTSNPKCWYDPEVDGTAQERAQNNGFLLEEHQVTTEDEYTLPLYRLKNLDGSYGSQPIFLQHGMTADAACMMVNKENSISYYLARKGYDVWLGNYRNCDSCTHATLTTSDPKYWDFSYHENGLYDLPANFEYIKNLTGQKIIHIGHSMGSTGLAAYASVKPMEAEKYIKHAILLAPAIYFKKNDDILGNMVATLNEILAIFPIIGYDAILTKDSFESLALQRFFYSSLDNAKFFHLALSTIFGKYTHPPEPEKFPVTLNSIKAASFKTLMHYVQNIRSTEFRMFDYGPEQNKIRYGRETPPDYDLSKITNSISLVYGLYDTLAGKENVKAVYQVYHKPNWDIFEIPHNHVDLLFSRDARKTILPLLSKIIGKAIRK</sequence>
<evidence type="ECO:0000256" key="9">
    <source>
        <dbReference type="SAM" id="SignalP"/>
    </source>
</evidence>
<evidence type="ECO:0000256" key="4">
    <source>
        <dbReference type="ARBA" id="ARBA00022963"/>
    </source>
</evidence>
<keyword evidence="6" id="KW-0325">Glycoprotein</keyword>
<feature type="chain" id="PRO_5040211485" description="Lipase" evidence="9">
    <location>
        <begin position="19"/>
        <end position="410"/>
    </location>
</feature>
<evidence type="ECO:0000256" key="6">
    <source>
        <dbReference type="ARBA" id="ARBA00023180"/>
    </source>
</evidence>
<feature type="signal peptide" evidence="9">
    <location>
        <begin position="1"/>
        <end position="18"/>
    </location>
</feature>
<feature type="domain" description="Partial AB-hydrolase lipase" evidence="10">
    <location>
        <begin position="52"/>
        <end position="105"/>
    </location>
</feature>
<proteinExistence type="inferred from homology"/>
<evidence type="ECO:0000313" key="11">
    <source>
        <dbReference type="EMBL" id="CAG9761044.1"/>
    </source>
</evidence>
<dbReference type="Gene3D" id="3.40.50.1820">
    <property type="entry name" value="alpha/beta hydrolase"/>
    <property type="match status" value="1"/>
</dbReference>
<feature type="active site" description="Nucleophile" evidence="8">
    <location>
        <position position="181"/>
    </location>
</feature>
<keyword evidence="3 7" id="KW-0378">Hydrolase</keyword>
<comment type="similarity">
    <text evidence="1 7">Belongs to the AB hydrolase superfamily. Lipase family.</text>
</comment>
<evidence type="ECO:0000256" key="3">
    <source>
        <dbReference type="ARBA" id="ARBA00022801"/>
    </source>
</evidence>
<feature type="active site" description="Charge relay system" evidence="8">
    <location>
        <position position="383"/>
    </location>
</feature>
<gene>
    <name evidence="11" type="ORF">CEUTPL_LOCUS1757</name>
</gene>
<dbReference type="InterPro" id="IPR029058">
    <property type="entry name" value="AB_hydrolase_fold"/>
</dbReference>
<dbReference type="GO" id="GO:0016788">
    <property type="term" value="F:hydrolase activity, acting on ester bonds"/>
    <property type="evidence" value="ECO:0007669"/>
    <property type="project" value="InterPro"/>
</dbReference>
<evidence type="ECO:0000256" key="1">
    <source>
        <dbReference type="ARBA" id="ARBA00010701"/>
    </source>
</evidence>
<dbReference type="AlphaFoldDB" id="A0A9N9MCU0"/>
<evidence type="ECO:0000259" key="10">
    <source>
        <dbReference type="Pfam" id="PF04083"/>
    </source>
</evidence>
<keyword evidence="12" id="KW-1185">Reference proteome</keyword>
<evidence type="ECO:0000256" key="7">
    <source>
        <dbReference type="PIRNR" id="PIRNR000862"/>
    </source>
</evidence>
<dbReference type="InterPro" id="IPR006693">
    <property type="entry name" value="AB_hydrolase_lipase"/>
</dbReference>
<reference evidence="11" key="1">
    <citation type="submission" date="2022-01" db="EMBL/GenBank/DDBJ databases">
        <authorList>
            <person name="King R."/>
        </authorList>
    </citation>
    <scope>NUCLEOTIDE SEQUENCE</scope>
</reference>
<dbReference type="Proteomes" id="UP001152799">
    <property type="component" value="Chromosome 1"/>
</dbReference>
<keyword evidence="5" id="KW-0443">Lipid metabolism</keyword>
<dbReference type="FunFam" id="3.40.50.1820:FF:000057">
    <property type="entry name" value="Lipase"/>
    <property type="match status" value="1"/>
</dbReference>
<dbReference type="InterPro" id="IPR025483">
    <property type="entry name" value="Lipase_euk"/>
</dbReference>
<name>A0A9N9MCU0_9CUCU</name>
<dbReference type="SUPFAM" id="SSF53474">
    <property type="entry name" value="alpha/beta-Hydrolases"/>
    <property type="match status" value="1"/>
</dbReference>
<evidence type="ECO:0000313" key="12">
    <source>
        <dbReference type="Proteomes" id="UP001152799"/>
    </source>
</evidence>
<dbReference type="OrthoDB" id="9974421at2759"/>
<keyword evidence="4 7" id="KW-0442">Lipid degradation</keyword>
<evidence type="ECO:0000256" key="8">
    <source>
        <dbReference type="PIRSR" id="PIRSR000862-1"/>
    </source>
</evidence>
<protein>
    <recommendedName>
        <fullName evidence="7">Lipase</fullName>
    </recommendedName>
</protein>
<evidence type="ECO:0000256" key="2">
    <source>
        <dbReference type="ARBA" id="ARBA00022729"/>
    </source>
</evidence>
<dbReference type="Pfam" id="PF04083">
    <property type="entry name" value="Abhydro_lipase"/>
    <property type="match status" value="1"/>
</dbReference>
<evidence type="ECO:0000256" key="5">
    <source>
        <dbReference type="ARBA" id="ARBA00023098"/>
    </source>
</evidence>
<dbReference type="GO" id="GO:0016042">
    <property type="term" value="P:lipid catabolic process"/>
    <property type="evidence" value="ECO:0007669"/>
    <property type="project" value="UniProtKB-KW"/>
</dbReference>
<keyword evidence="2 9" id="KW-0732">Signal</keyword>
<dbReference type="PIRSF" id="PIRSF000862">
    <property type="entry name" value="Steryl_ester_lip"/>
    <property type="match status" value="1"/>
</dbReference>